<comment type="function">
    <text evidence="2 20">Cell wall formation.</text>
</comment>
<keyword evidence="12 20" id="KW-0521">NADP</keyword>
<dbReference type="GO" id="GO:0005829">
    <property type="term" value="C:cytosol"/>
    <property type="evidence" value="ECO:0007669"/>
    <property type="project" value="TreeGrafter"/>
</dbReference>
<dbReference type="PANTHER" id="PTHR21071">
    <property type="entry name" value="UDP-N-ACETYLENOLPYRUVOYLGLUCOSAMINE REDUCTASE"/>
    <property type="match status" value="1"/>
</dbReference>
<dbReference type="GO" id="GO:0009252">
    <property type="term" value="P:peptidoglycan biosynthetic process"/>
    <property type="evidence" value="ECO:0007669"/>
    <property type="project" value="UniProtKB-UniRule"/>
</dbReference>
<dbReference type="SUPFAM" id="SSF56176">
    <property type="entry name" value="FAD-binding/transporter-associated domain-like"/>
    <property type="match status" value="1"/>
</dbReference>
<evidence type="ECO:0000256" key="2">
    <source>
        <dbReference type="ARBA" id="ARBA00003921"/>
    </source>
</evidence>
<evidence type="ECO:0000256" key="3">
    <source>
        <dbReference type="ARBA" id="ARBA00004496"/>
    </source>
</evidence>
<dbReference type="InterPro" id="IPR006094">
    <property type="entry name" value="Oxid_FAD_bind_N"/>
</dbReference>
<dbReference type="NCBIfam" id="NF010478">
    <property type="entry name" value="PRK13903.1"/>
    <property type="match status" value="1"/>
</dbReference>
<feature type="active site" evidence="20">
    <location>
        <position position="180"/>
    </location>
</feature>
<keyword evidence="9 20" id="KW-0132">Cell division</keyword>
<dbReference type="EMBL" id="DPXL01000186">
    <property type="protein sequence ID" value="HCM32508.1"/>
    <property type="molecule type" value="Genomic_DNA"/>
</dbReference>
<evidence type="ECO:0000256" key="16">
    <source>
        <dbReference type="ARBA" id="ARBA00023306"/>
    </source>
</evidence>
<evidence type="ECO:0000256" key="10">
    <source>
        <dbReference type="ARBA" id="ARBA00022630"/>
    </source>
</evidence>
<dbReference type="InterPro" id="IPR016167">
    <property type="entry name" value="FAD-bd_PCMH_sub1"/>
</dbReference>
<evidence type="ECO:0000256" key="19">
    <source>
        <dbReference type="ARBA" id="ARBA00048914"/>
    </source>
</evidence>
<evidence type="ECO:0000256" key="6">
    <source>
        <dbReference type="ARBA" id="ARBA00012518"/>
    </source>
</evidence>
<dbReference type="GO" id="GO:0071555">
    <property type="term" value="P:cell wall organization"/>
    <property type="evidence" value="ECO:0007669"/>
    <property type="project" value="UniProtKB-KW"/>
</dbReference>
<evidence type="ECO:0000256" key="1">
    <source>
        <dbReference type="ARBA" id="ARBA00001974"/>
    </source>
</evidence>
<dbReference type="KEGG" id="arj:DOM24_07760"/>
<evidence type="ECO:0000256" key="12">
    <source>
        <dbReference type="ARBA" id="ARBA00022857"/>
    </source>
</evidence>
<evidence type="ECO:0000256" key="8">
    <source>
        <dbReference type="ARBA" id="ARBA00022490"/>
    </source>
</evidence>
<evidence type="ECO:0000256" key="15">
    <source>
        <dbReference type="ARBA" id="ARBA00023002"/>
    </source>
</evidence>
<dbReference type="AlphaFoldDB" id="A0A3A4DFR1"/>
<keyword evidence="11 20" id="KW-0274">FAD</keyword>
<dbReference type="InterPro" id="IPR016169">
    <property type="entry name" value="FAD-bd_PCMH_sub2"/>
</dbReference>
<keyword evidence="14 20" id="KW-0573">Peptidoglycan synthesis</keyword>
<dbReference type="GeneID" id="56305973"/>
<evidence type="ECO:0000256" key="20">
    <source>
        <dbReference type="HAMAP-Rule" id="MF_00037"/>
    </source>
</evidence>
<accession>A0A3A4DFR1</accession>
<dbReference type="Pfam" id="PF02873">
    <property type="entry name" value="MurB_C"/>
    <property type="match status" value="1"/>
</dbReference>
<dbReference type="Gene3D" id="3.30.43.10">
    <property type="entry name" value="Uridine Diphospho-n-acetylenolpyruvylglucosamine Reductase, domain 2"/>
    <property type="match status" value="1"/>
</dbReference>
<organism evidence="21 22">
    <name type="scientific">Acinetobacter radioresistens</name>
    <dbReference type="NCBI Taxonomy" id="40216"/>
    <lineage>
        <taxon>Bacteria</taxon>
        <taxon>Pseudomonadati</taxon>
        <taxon>Pseudomonadota</taxon>
        <taxon>Gammaproteobacteria</taxon>
        <taxon>Moraxellales</taxon>
        <taxon>Moraxellaceae</taxon>
        <taxon>Acinetobacter</taxon>
    </lineage>
</organism>
<dbReference type="PANTHER" id="PTHR21071:SF4">
    <property type="entry name" value="UDP-N-ACETYLENOLPYRUVOYLGLUCOSAMINE REDUCTASE"/>
    <property type="match status" value="1"/>
</dbReference>
<proteinExistence type="inferred from homology"/>
<dbReference type="GO" id="GO:0008762">
    <property type="term" value="F:UDP-N-acetylmuramate dehydrogenase activity"/>
    <property type="evidence" value="ECO:0007669"/>
    <property type="project" value="UniProtKB-UniRule"/>
</dbReference>
<keyword evidence="17 20" id="KW-0961">Cell wall biogenesis/degradation</keyword>
<dbReference type="Gene3D" id="3.90.78.10">
    <property type="entry name" value="UDP-N-acetylenolpyruvoylglucosamine reductase, C-terminal domain"/>
    <property type="match status" value="1"/>
</dbReference>
<dbReference type="SUPFAM" id="SSF56194">
    <property type="entry name" value="Uridine diphospho-N-Acetylenolpyruvylglucosamine reductase, MurB, C-terminal domain"/>
    <property type="match status" value="1"/>
</dbReference>
<name>A0A3A4DFR1_ACIRA</name>
<evidence type="ECO:0000256" key="14">
    <source>
        <dbReference type="ARBA" id="ARBA00022984"/>
    </source>
</evidence>
<dbReference type="PROSITE" id="PS51387">
    <property type="entry name" value="FAD_PCMH"/>
    <property type="match status" value="1"/>
</dbReference>
<keyword evidence="13 20" id="KW-0133">Cell shape</keyword>
<comment type="subcellular location">
    <subcellularLocation>
        <location evidence="3 20">Cytoplasm</location>
    </subcellularLocation>
</comment>
<dbReference type="Proteomes" id="UP000262257">
    <property type="component" value="Unassembled WGS sequence"/>
</dbReference>
<evidence type="ECO:0000256" key="5">
    <source>
        <dbReference type="ARBA" id="ARBA00010485"/>
    </source>
</evidence>
<comment type="pathway">
    <text evidence="4 20">Cell wall biogenesis; peptidoglycan biosynthesis.</text>
</comment>
<dbReference type="Gene3D" id="3.30.465.10">
    <property type="match status" value="1"/>
</dbReference>
<keyword evidence="15 20" id="KW-0560">Oxidoreductase</keyword>
<sequence length="360" mass="40530">MYLKVSLVSNLKGLDVIQIQNNIQLKPFNSLKLNSVASHYIHIEQTRQIPAAVQYAIQNQLNILVLSGGSNLLLPEKINALVMHIDIQGIEYLDEDEQSRSLRVGAGQVWHEFVLYTTTKRLYGLQNLALIPGRVGASPVQNIGAYGVEAGDFIESVQVYDRETGQFDSICAKDCGFSYRHSIFKDQPNRYIITHVTFRLLKTPQLKLNYGDLKLAMAGDQSAENLQQQVIHIRQSKLPDPAQYPNAGSFFKNPVISNEAYQKLAVRFPRLPHYPQLTGQAKIAAGWLIEQAGWKGKRLGQVGMFEKQALVLVNYAEASLEDIKATYCAVQHDVYQKFNIMLEPEPVLYNEIAQICSHTE</sequence>
<dbReference type="GO" id="GO:0051301">
    <property type="term" value="P:cell division"/>
    <property type="evidence" value="ECO:0007669"/>
    <property type="project" value="UniProtKB-KW"/>
</dbReference>
<protein>
    <recommendedName>
        <fullName evidence="7 20">UDP-N-acetylenolpyruvoylglucosamine reductase</fullName>
        <ecNumber evidence="6 20">1.3.1.98</ecNumber>
    </recommendedName>
    <alternativeName>
        <fullName evidence="18 20">UDP-N-acetylmuramate dehydrogenase</fullName>
    </alternativeName>
</protein>
<dbReference type="NCBIfam" id="TIGR00179">
    <property type="entry name" value="murB"/>
    <property type="match status" value="1"/>
</dbReference>
<evidence type="ECO:0000256" key="17">
    <source>
        <dbReference type="ARBA" id="ARBA00023316"/>
    </source>
</evidence>
<dbReference type="InterPro" id="IPR003170">
    <property type="entry name" value="MurB"/>
</dbReference>
<comment type="catalytic activity">
    <reaction evidence="19 20">
        <text>UDP-N-acetyl-alpha-D-muramate + NADP(+) = UDP-N-acetyl-3-O-(1-carboxyvinyl)-alpha-D-glucosamine + NADPH + H(+)</text>
        <dbReference type="Rhea" id="RHEA:12248"/>
        <dbReference type="ChEBI" id="CHEBI:15378"/>
        <dbReference type="ChEBI" id="CHEBI:57783"/>
        <dbReference type="ChEBI" id="CHEBI:58349"/>
        <dbReference type="ChEBI" id="CHEBI:68483"/>
        <dbReference type="ChEBI" id="CHEBI:70757"/>
        <dbReference type="EC" id="1.3.1.98"/>
    </reaction>
</comment>
<keyword evidence="10 20" id="KW-0285">Flavoprotein</keyword>
<evidence type="ECO:0000313" key="22">
    <source>
        <dbReference type="Proteomes" id="UP000262257"/>
    </source>
</evidence>
<feature type="active site" evidence="20">
    <location>
        <position position="345"/>
    </location>
</feature>
<dbReference type="GO" id="GO:0008360">
    <property type="term" value="P:regulation of cell shape"/>
    <property type="evidence" value="ECO:0007669"/>
    <property type="project" value="UniProtKB-KW"/>
</dbReference>
<comment type="cofactor">
    <cofactor evidence="1 20">
        <name>FAD</name>
        <dbReference type="ChEBI" id="CHEBI:57692"/>
    </cofactor>
</comment>
<dbReference type="UniPathway" id="UPA00219"/>
<dbReference type="InterPro" id="IPR011601">
    <property type="entry name" value="MurB_C"/>
</dbReference>
<comment type="similarity">
    <text evidence="5 20">Belongs to the MurB family.</text>
</comment>
<comment type="caution">
    <text evidence="21">The sequence shown here is derived from an EMBL/GenBank/DDBJ whole genome shotgun (WGS) entry which is preliminary data.</text>
</comment>
<keyword evidence="16 20" id="KW-0131">Cell cycle</keyword>
<evidence type="ECO:0000256" key="4">
    <source>
        <dbReference type="ARBA" id="ARBA00004752"/>
    </source>
</evidence>
<evidence type="ECO:0000256" key="13">
    <source>
        <dbReference type="ARBA" id="ARBA00022960"/>
    </source>
</evidence>
<evidence type="ECO:0000256" key="7">
    <source>
        <dbReference type="ARBA" id="ARBA00015188"/>
    </source>
</evidence>
<gene>
    <name evidence="20" type="primary">murB</name>
    <name evidence="21" type="ORF">DIC32_14695</name>
</gene>
<reference evidence="21 22" key="1">
    <citation type="journal article" date="2018" name="Nat. Biotechnol.">
        <title>A standardized bacterial taxonomy based on genome phylogeny substantially revises the tree of life.</title>
        <authorList>
            <person name="Parks D.H."/>
            <person name="Chuvochina M."/>
            <person name="Waite D.W."/>
            <person name="Rinke C."/>
            <person name="Skarshewski A."/>
            <person name="Chaumeil P.A."/>
            <person name="Hugenholtz P."/>
        </authorList>
    </citation>
    <scope>NUCLEOTIDE SEQUENCE [LARGE SCALE GENOMIC DNA]</scope>
    <source>
        <strain evidence="21">UBA10045</strain>
    </source>
</reference>
<dbReference type="HAMAP" id="MF_00037">
    <property type="entry name" value="MurB"/>
    <property type="match status" value="1"/>
</dbReference>
<dbReference type="EC" id="1.3.1.98" evidence="6 20"/>
<dbReference type="NCBIfam" id="NF000755">
    <property type="entry name" value="PRK00046.1"/>
    <property type="match status" value="1"/>
</dbReference>
<evidence type="ECO:0000256" key="11">
    <source>
        <dbReference type="ARBA" id="ARBA00022827"/>
    </source>
</evidence>
<dbReference type="Pfam" id="PF01565">
    <property type="entry name" value="FAD_binding_4"/>
    <property type="match status" value="1"/>
</dbReference>
<dbReference type="RefSeq" id="WP_005019972.1">
    <property type="nucleotide sequence ID" value="NZ_BKHE01000016.1"/>
</dbReference>
<dbReference type="InterPro" id="IPR036635">
    <property type="entry name" value="MurB_C_sf"/>
</dbReference>
<evidence type="ECO:0000313" key="21">
    <source>
        <dbReference type="EMBL" id="HCM32508.1"/>
    </source>
</evidence>
<evidence type="ECO:0000256" key="9">
    <source>
        <dbReference type="ARBA" id="ARBA00022618"/>
    </source>
</evidence>
<dbReference type="InterPro" id="IPR016166">
    <property type="entry name" value="FAD-bd_PCMH"/>
</dbReference>
<dbReference type="GO" id="GO:0071949">
    <property type="term" value="F:FAD binding"/>
    <property type="evidence" value="ECO:0007669"/>
    <property type="project" value="InterPro"/>
</dbReference>
<keyword evidence="8 20" id="KW-0963">Cytoplasm</keyword>
<feature type="active site" description="Proton donor" evidence="20">
    <location>
        <position position="249"/>
    </location>
</feature>
<dbReference type="InterPro" id="IPR036318">
    <property type="entry name" value="FAD-bd_PCMH-like_sf"/>
</dbReference>
<evidence type="ECO:0000256" key="18">
    <source>
        <dbReference type="ARBA" id="ARBA00031026"/>
    </source>
</evidence>